<dbReference type="SMART" id="SM00174">
    <property type="entry name" value="RHO"/>
    <property type="match status" value="1"/>
</dbReference>
<evidence type="ECO:0000313" key="4">
    <source>
        <dbReference type="Proteomes" id="UP000245699"/>
    </source>
</evidence>
<dbReference type="NCBIfam" id="TIGR00231">
    <property type="entry name" value="small_GTP"/>
    <property type="match status" value="1"/>
</dbReference>
<dbReference type="PROSITE" id="PS51419">
    <property type="entry name" value="RAB"/>
    <property type="match status" value="1"/>
</dbReference>
<protein>
    <recommendedName>
        <fullName evidence="5">Septum-promoting GTP-binding protein 1</fullName>
    </recommendedName>
</protein>
<dbReference type="SMART" id="SM00175">
    <property type="entry name" value="RAB"/>
    <property type="match status" value="1"/>
</dbReference>
<dbReference type="SMART" id="SM00173">
    <property type="entry name" value="RAS"/>
    <property type="match status" value="1"/>
</dbReference>
<evidence type="ECO:0000313" key="3">
    <source>
        <dbReference type="EMBL" id="PVU87784.1"/>
    </source>
</evidence>
<evidence type="ECO:0008006" key="5">
    <source>
        <dbReference type="Google" id="ProtNLM"/>
    </source>
</evidence>
<evidence type="ECO:0000256" key="2">
    <source>
        <dbReference type="SAM" id="MobiDB-lite"/>
    </source>
</evidence>
<dbReference type="InterPro" id="IPR017231">
    <property type="entry name" value="Small_GTPase_Tem1/Spg1"/>
</dbReference>
<comment type="caution">
    <text evidence="3">The sequence shown here is derived from an EMBL/GenBank/DDBJ whole genome shotgun (WGS) entry which is preliminary data.</text>
</comment>
<keyword evidence="1" id="KW-0547">Nucleotide-binding</keyword>
<dbReference type="GO" id="GO:0003924">
    <property type="term" value="F:GTPase activity"/>
    <property type="evidence" value="ECO:0007669"/>
    <property type="project" value="InterPro"/>
</dbReference>
<organism evidence="3 4">
    <name type="scientific">Furculomyces boomerangus</name>
    <dbReference type="NCBI Taxonomy" id="61424"/>
    <lineage>
        <taxon>Eukaryota</taxon>
        <taxon>Fungi</taxon>
        <taxon>Fungi incertae sedis</taxon>
        <taxon>Zoopagomycota</taxon>
        <taxon>Kickxellomycotina</taxon>
        <taxon>Harpellomycetes</taxon>
        <taxon>Harpellales</taxon>
        <taxon>Harpellaceae</taxon>
        <taxon>Furculomyces</taxon>
    </lineage>
</organism>
<dbReference type="InterPro" id="IPR027417">
    <property type="entry name" value="P-loop_NTPase"/>
</dbReference>
<dbReference type="PRINTS" id="PR00449">
    <property type="entry name" value="RASTRNSFRMNG"/>
</dbReference>
<sequence length="208" mass="23750">MNSKSIYPEDSRTNENQVPQSLLGDPQIGKTTLMVKYVEGKYEPDYIQTLGVNFMEKSIILRSTKITFSIWDLGGEQEFVNMLPIVCNDATAILFIFDLTRKATLNSIRQWYKQARGFNDSAIPMLIGTKYDEFINSEHITFEEQQIITEHARVYARAMNAPLVFCSSLLSINVNKIFKIVLGKAFDLKLNFSEISNIGEPILEFQNC</sequence>
<dbReference type="GO" id="GO:0005525">
    <property type="term" value="F:GTP binding"/>
    <property type="evidence" value="ECO:0007669"/>
    <property type="project" value="InterPro"/>
</dbReference>
<dbReference type="EMBL" id="MBFT01000695">
    <property type="protein sequence ID" value="PVU87784.1"/>
    <property type="molecule type" value="Genomic_DNA"/>
</dbReference>
<dbReference type="PANTHER" id="PTHR47978">
    <property type="match status" value="1"/>
</dbReference>
<dbReference type="PIRSF" id="PIRSF037527">
    <property type="entry name" value="Small_GTPase_Tem1"/>
    <property type="match status" value="1"/>
</dbReference>
<keyword evidence="4" id="KW-1185">Reference proteome</keyword>
<dbReference type="AlphaFoldDB" id="A0A2T9Y668"/>
<dbReference type="Gene3D" id="3.40.50.300">
    <property type="entry name" value="P-loop containing nucleotide triphosphate hydrolases"/>
    <property type="match status" value="1"/>
</dbReference>
<accession>A0A2T9Y668</accession>
<dbReference type="OrthoDB" id="6585768at2759"/>
<evidence type="ECO:0000256" key="1">
    <source>
        <dbReference type="ARBA" id="ARBA00022741"/>
    </source>
</evidence>
<dbReference type="STRING" id="61424.A0A2T9Y668"/>
<name>A0A2T9Y668_9FUNG</name>
<reference evidence="3 4" key="1">
    <citation type="journal article" date="2018" name="MBio">
        <title>Comparative Genomics Reveals the Core Gene Toolbox for the Fungus-Insect Symbiosis.</title>
        <authorList>
            <person name="Wang Y."/>
            <person name="Stata M."/>
            <person name="Wang W."/>
            <person name="Stajich J.E."/>
            <person name="White M.M."/>
            <person name="Moncalvo J.M."/>
        </authorList>
    </citation>
    <scope>NUCLEOTIDE SEQUENCE [LARGE SCALE GENOMIC DNA]</scope>
    <source>
        <strain evidence="3 4">AUS-77-4</strain>
    </source>
</reference>
<feature type="region of interest" description="Disordered" evidence="2">
    <location>
        <begin position="1"/>
        <end position="25"/>
    </location>
</feature>
<dbReference type="Proteomes" id="UP000245699">
    <property type="component" value="Unassembled WGS sequence"/>
</dbReference>
<gene>
    <name evidence="3" type="ORF">BB559_005889</name>
</gene>
<dbReference type="Pfam" id="PF00071">
    <property type="entry name" value="Ras"/>
    <property type="match status" value="1"/>
</dbReference>
<dbReference type="InterPro" id="IPR001806">
    <property type="entry name" value="Small_GTPase"/>
</dbReference>
<proteinExistence type="predicted"/>
<dbReference type="SUPFAM" id="SSF52540">
    <property type="entry name" value="P-loop containing nucleoside triphosphate hydrolases"/>
    <property type="match status" value="1"/>
</dbReference>
<dbReference type="InterPro" id="IPR005225">
    <property type="entry name" value="Small_GTP-bd"/>
</dbReference>